<evidence type="ECO:0000256" key="5">
    <source>
        <dbReference type="ARBA" id="ARBA00022725"/>
    </source>
</evidence>
<feature type="transmembrane region" description="Helical" evidence="10">
    <location>
        <begin position="464"/>
        <end position="484"/>
    </location>
</feature>
<keyword evidence="5 10" id="KW-0552">Olfaction</keyword>
<keyword evidence="7 10" id="KW-0472">Membrane</keyword>
<feature type="transmembrane region" description="Helical" evidence="10">
    <location>
        <begin position="221"/>
        <end position="248"/>
    </location>
</feature>
<evidence type="ECO:0000256" key="1">
    <source>
        <dbReference type="ARBA" id="ARBA00004651"/>
    </source>
</evidence>
<evidence type="ECO:0000256" key="9">
    <source>
        <dbReference type="ARBA" id="ARBA00023224"/>
    </source>
</evidence>
<dbReference type="AlphaFoldDB" id="A0A482V7P8"/>
<evidence type="ECO:0000256" key="6">
    <source>
        <dbReference type="ARBA" id="ARBA00022989"/>
    </source>
</evidence>
<dbReference type="GO" id="GO:0007165">
    <property type="term" value="P:signal transduction"/>
    <property type="evidence" value="ECO:0007669"/>
    <property type="project" value="UniProtKB-KW"/>
</dbReference>
<keyword evidence="9 10" id="KW-0807">Transducer</keyword>
<comment type="subcellular location">
    <subcellularLocation>
        <location evidence="1 10">Cell membrane</location>
        <topology evidence="1 10">Multi-pass membrane protein</topology>
    </subcellularLocation>
</comment>
<evidence type="ECO:0000313" key="12">
    <source>
        <dbReference type="Proteomes" id="UP000292052"/>
    </source>
</evidence>
<dbReference type="Proteomes" id="UP000292052">
    <property type="component" value="Unassembled WGS sequence"/>
</dbReference>
<feature type="transmembrane region" description="Helical" evidence="10">
    <location>
        <begin position="363"/>
        <end position="383"/>
    </location>
</feature>
<proteinExistence type="inferred from homology"/>
<comment type="caution">
    <text evidence="11">The sequence shown here is derived from an EMBL/GenBank/DDBJ whole genome shotgun (WGS) entry which is preliminary data.</text>
</comment>
<comment type="caution">
    <text evidence="10">Lacks conserved residue(s) required for the propagation of feature annotation.</text>
</comment>
<reference evidence="11 12" key="1">
    <citation type="submission" date="2017-03" db="EMBL/GenBank/DDBJ databases">
        <title>Genome of the blue death feigning beetle - Asbolus verrucosus.</title>
        <authorList>
            <person name="Rider S.D."/>
        </authorList>
    </citation>
    <scope>NUCLEOTIDE SEQUENCE [LARGE SCALE GENOMIC DNA]</scope>
    <source>
        <strain evidence="11">Butters</strain>
        <tissue evidence="11">Head and leg muscle</tissue>
    </source>
</reference>
<feature type="transmembrane region" description="Helical" evidence="10">
    <location>
        <begin position="27"/>
        <end position="46"/>
    </location>
</feature>
<dbReference type="PANTHER" id="PTHR21137:SF35">
    <property type="entry name" value="ODORANT RECEPTOR 19A-RELATED"/>
    <property type="match status" value="1"/>
</dbReference>
<keyword evidence="12" id="KW-1185">Reference proteome</keyword>
<keyword evidence="6 10" id="KW-1133">Transmembrane helix</keyword>
<evidence type="ECO:0000256" key="10">
    <source>
        <dbReference type="RuleBase" id="RU351113"/>
    </source>
</evidence>
<dbReference type="EMBL" id="QDEB01130397">
    <property type="protein sequence ID" value="RZB39214.1"/>
    <property type="molecule type" value="Genomic_DNA"/>
</dbReference>
<evidence type="ECO:0000256" key="8">
    <source>
        <dbReference type="ARBA" id="ARBA00023170"/>
    </source>
</evidence>
<gene>
    <name evidence="11" type="ORF">BDFB_003499</name>
</gene>
<accession>A0A482V7P8</accession>
<keyword evidence="2" id="KW-1003">Cell membrane</keyword>
<evidence type="ECO:0000313" key="11">
    <source>
        <dbReference type="EMBL" id="RZB39214.1"/>
    </source>
</evidence>
<sequence>MTISFSLGNAKLEEMNHLIGESFEEHYVRLGVTSVAVTVTFVGIFISGQGFEDEANNLALVVSEINWYTLNSKNKKRYVIFLINAMKPFRIQFSDEYVLNYQLGLTKLMEETNIILDDHLKVIKFMASDVFQPKIIKVLLWITLIMHSLVTMITVYCFLYVMDRREFVNYAAVFFGTFYAIFTKLSFLLKGEMLVNIKAEIPLWTIDSAGEKVNSRIKTEILTTTAFAIANFLLACYCCYCFIIPLSADKETFFAFRFCEDYFPDRKNILGWTYRVTFFTTCYVMIMPSYQIIYYTQHMKFQIMLFFEHVAALTDFKEEQNLEELICDQYYQDQIRQRLQFCIKRYTAFMVTYKNKVKEITNLLVMFLLCGFLFLSSIVFFLLSRKIYFEFYTRIGTACILACVNFATLILCGQSIENQSDIALKILNEVCWYTFNESNKKTYLIAVLNTSRPMKIKFSENYSINLKLGLAIVNGIYSIMSVMMTTSRF</sequence>
<comment type="similarity">
    <text evidence="10">Belongs to the insect chemoreceptor superfamily. Heteromeric odorant receptor channel (TC 1.A.69) family.</text>
</comment>
<feature type="transmembrane region" description="Helical" evidence="10">
    <location>
        <begin position="167"/>
        <end position="189"/>
    </location>
</feature>
<dbReference type="PANTHER" id="PTHR21137">
    <property type="entry name" value="ODORANT RECEPTOR"/>
    <property type="match status" value="1"/>
</dbReference>
<feature type="transmembrane region" description="Helical" evidence="10">
    <location>
        <begin position="272"/>
        <end position="295"/>
    </location>
</feature>
<name>A0A482V7P8_ASBVE</name>
<evidence type="ECO:0000256" key="7">
    <source>
        <dbReference type="ARBA" id="ARBA00023136"/>
    </source>
</evidence>
<dbReference type="GO" id="GO:0004984">
    <property type="term" value="F:olfactory receptor activity"/>
    <property type="evidence" value="ECO:0007669"/>
    <property type="project" value="InterPro"/>
</dbReference>
<evidence type="ECO:0000256" key="3">
    <source>
        <dbReference type="ARBA" id="ARBA00022606"/>
    </source>
</evidence>
<dbReference type="InterPro" id="IPR004117">
    <property type="entry name" value="7tm6_olfct_rcpt"/>
</dbReference>
<organism evidence="11 12">
    <name type="scientific">Asbolus verrucosus</name>
    <name type="common">Desert ironclad beetle</name>
    <dbReference type="NCBI Taxonomy" id="1661398"/>
    <lineage>
        <taxon>Eukaryota</taxon>
        <taxon>Metazoa</taxon>
        <taxon>Ecdysozoa</taxon>
        <taxon>Arthropoda</taxon>
        <taxon>Hexapoda</taxon>
        <taxon>Insecta</taxon>
        <taxon>Pterygota</taxon>
        <taxon>Neoptera</taxon>
        <taxon>Endopterygota</taxon>
        <taxon>Coleoptera</taxon>
        <taxon>Polyphaga</taxon>
        <taxon>Cucujiformia</taxon>
        <taxon>Tenebrionidae</taxon>
        <taxon>Pimeliinae</taxon>
        <taxon>Asbolus</taxon>
    </lineage>
</organism>
<protein>
    <recommendedName>
        <fullName evidence="10">Odorant receptor</fullName>
    </recommendedName>
</protein>
<keyword evidence="3 10" id="KW-0716">Sensory transduction</keyword>
<feature type="transmembrane region" description="Helical" evidence="10">
    <location>
        <begin position="395"/>
        <end position="416"/>
    </location>
</feature>
<dbReference type="GO" id="GO:0005549">
    <property type="term" value="F:odorant binding"/>
    <property type="evidence" value="ECO:0007669"/>
    <property type="project" value="InterPro"/>
</dbReference>
<evidence type="ECO:0000256" key="2">
    <source>
        <dbReference type="ARBA" id="ARBA00022475"/>
    </source>
</evidence>
<keyword evidence="8 10" id="KW-0675">Receptor</keyword>
<evidence type="ECO:0000256" key="4">
    <source>
        <dbReference type="ARBA" id="ARBA00022692"/>
    </source>
</evidence>
<keyword evidence="4 10" id="KW-0812">Transmembrane</keyword>
<dbReference type="OrthoDB" id="6728333at2759"/>
<feature type="transmembrane region" description="Helical" evidence="10">
    <location>
        <begin position="138"/>
        <end position="161"/>
    </location>
</feature>
<dbReference type="GO" id="GO:0005886">
    <property type="term" value="C:plasma membrane"/>
    <property type="evidence" value="ECO:0007669"/>
    <property type="project" value="UniProtKB-SubCell"/>
</dbReference>